<feature type="region of interest" description="Disordered" evidence="1">
    <location>
        <begin position="1"/>
        <end position="30"/>
    </location>
</feature>
<comment type="caution">
    <text evidence="2">The sequence shown here is derived from an EMBL/GenBank/DDBJ whole genome shotgun (WGS) entry which is preliminary data.</text>
</comment>
<dbReference type="PANTHER" id="PTHR42070:SF1">
    <property type="entry name" value="FILAMENT ASSOCIATED PROTEIN, PUTATIVE (AFU_ORTHOLOGUE AFUA_8G06630)-RELATED"/>
    <property type="match status" value="1"/>
</dbReference>
<protein>
    <recommendedName>
        <fullName evidence="4">BZIP domain-containing protein</fullName>
    </recommendedName>
</protein>
<evidence type="ECO:0000313" key="2">
    <source>
        <dbReference type="EMBL" id="KAL2826887.1"/>
    </source>
</evidence>
<dbReference type="Gene3D" id="1.20.5.170">
    <property type="match status" value="1"/>
</dbReference>
<feature type="region of interest" description="Disordered" evidence="1">
    <location>
        <begin position="129"/>
        <end position="169"/>
    </location>
</feature>
<evidence type="ECO:0000256" key="1">
    <source>
        <dbReference type="SAM" id="MobiDB-lite"/>
    </source>
</evidence>
<proteinExistence type="predicted"/>
<dbReference type="CDD" id="cd14688">
    <property type="entry name" value="bZIP_YAP"/>
    <property type="match status" value="1"/>
</dbReference>
<dbReference type="PANTHER" id="PTHR42070">
    <property type="entry name" value="FILAMENT ASSOCIATED PROTEIN, PUTATIVE (AFU_ORTHOLOGUE AFUA_8G06630)-RELATED"/>
    <property type="match status" value="1"/>
</dbReference>
<evidence type="ECO:0000313" key="3">
    <source>
        <dbReference type="Proteomes" id="UP001610335"/>
    </source>
</evidence>
<organism evidence="2 3">
    <name type="scientific">Aspergillus cavernicola</name>
    <dbReference type="NCBI Taxonomy" id="176166"/>
    <lineage>
        <taxon>Eukaryota</taxon>
        <taxon>Fungi</taxon>
        <taxon>Dikarya</taxon>
        <taxon>Ascomycota</taxon>
        <taxon>Pezizomycotina</taxon>
        <taxon>Eurotiomycetes</taxon>
        <taxon>Eurotiomycetidae</taxon>
        <taxon>Eurotiales</taxon>
        <taxon>Aspergillaceae</taxon>
        <taxon>Aspergillus</taxon>
        <taxon>Aspergillus subgen. Nidulantes</taxon>
    </lineage>
</organism>
<gene>
    <name evidence="2" type="ORF">BDW59DRAFT_171698</name>
</gene>
<name>A0ABR4IJ58_9EURO</name>
<dbReference type="EMBL" id="JBFXLS010000028">
    <property type="protein sequence ID" value="KAL2826887.1"/>
    <property type="molecule type" value="Genomic_DNA"/>
</dbReference>
<evidence type="ECO:0008006" key="4">
    <source>
        <dbReference type="Google" id="ProtNLM"/>
    </source>
</evidence>
<keyword evidence="3" id="KW-1185">Reference proteome</keyword>
<dbReference type="Proteomes" id="UP001610335">
    <property type="component" value="Unassembled WGS sequence"/>
</dbReference>
<accession>A0ABR4IJ58</accession>
<sequence>MDSALDKKRSDKLARVRENQRKSRARRQDHLRDLEEKVFSLQKELDRRDVEHRLAVQRFEAENRKLRDVLSASGVTANALEAYLRRVDNPEMAQKVAIPALQRPVPEAHLQIGGTSCTQLSSCARPISDEEVVPSDDPEHIVTTTDEPKSTEPATVSEKAEESQTPQVHPFCACPEEGPESLPINERILNTTFCAIAEKLVDQYNSRGIDVSEIRQKLREGFFRGTSEEGCRVQNQILFQVLDEISGD</sequence>
<reference evidence="2 3" key="1">
    <citation type="submission" date="2024-07" db="EMBL/GenBank/DDBJ databases">
        <title>Section-level genome sequencing and comparative genomics of Aspergillus sections Usti and Cavernicolus.</title>
        <authorList>
            <consortium name="Lawrence Berkeley National Laboratory"/>
            <person name="Nybo J.L."/>
            <person name="Vesth T.C."/>
            <person name="Theobald S."/>
            <person name="Frisvad J.C."/>
            <person name="Larsen T.O."/>
            <person name="Kjaerboelling I."/>
            <person name="Rothschild-Mancinelli K."/>
            <person name="Lyhne E.K."/>
            <person name="Kogle M.E."/>
            <person name="Barry K."/>
            <person name="Clum A."/>
            <person name="Na H."/>
            <person name="Ledsgaard L."/>
            <person name="Lin J."/>
            <person name="Lipzen A."/>
            <person name="Kuo A."/>
            <person name="Riley R."/>
            <person name="Mondo S."/>
            <person name="LaButti K."/>
            <person name="Haridas S."/>
            <person name="Pangalinan J."/>
            <person name="Salamov A.A."/>
            <person name="Simmons B.A."/>
            <person name="Magnuson J.K."/>
            <person name="Chen J."/>
            <person name="Drula E."/>
            <person name="Henrissat B."/>
            <person name="Wiebenga A."/>
            <person name="Lubbers R.J."/>
            <person name="Gomes A.C."/>
            <person name="Makela M.R."/>
            <person name="Stajich J."/>
            <person name="Grigoriev I.V."/>
            <person name="Mortensen U.H."/>
            <person name="De vries R.P."/>
            <person name="Baker S.E."/>
            <person name="Andersen M.R."/>
        </authorList>
    </citation>
    <scope>NUCLEOTIDE SEQUENCE [LARGE SCALE GENOMIC DNA]</scope>
    <source>
        <strain evidence="2 3">CBS 600.67</strain>
    </source>
</reference>